<proteinExistence type="predicted"/>
<reference evidence="3" key="1">
    <citation type="journal article" date="2019" name="Int. J. Syst. Evol. Microbiol.">
        <title>The Global Catalogue of Microorganisms (GCM) 10K type strain sequencing project: providing services to taxonomists for standard genome sequencing and annotation.</title>
        <authorList>
            <consortium name="The Broad Institute Genomics Platform"/>
            <consortium name="The Broad Institute Genome Sequencing Center for Infectious Disease"/>
            <person name="Wu L."/>
            <person name="Ma J."/>
        </authorList>
    </citation>
    <scope>NUCLEOTIDE SEQUENCE [LARGE SCALE GENOMIC DNA]</scope>
    <source>
        <strain evidence="3">CCUG 54522</strain>
    </source>
</reference>
<evidence type="ECO:0008006" key="4">
    <source>
        <dbReference type="Google" id="ProtNLM"/>
    </source>
</evidence>
<feature type="transmembrane region" description="Helical" evidence="1">
    <location>
        <begin position="45"/>
        <end position="65"/>
    </location>
</feature>
<dbReference type="RefSeq" id="WP_379159463.1">
    <property type="nucleotide sequence ID" value="NZ_JBHSRJ010000009.1"/>
</dbReference>
<organism evidence="2 3">
    <name type="scientific">Nocardioides hankookensis</name>
    <dbReference type="NCBI Taxonomy" id="443157"/>
    <lineage>
        <taxon>Bacteria</taxon>
        <taxon>Bacillati</taxon>
        <taxon>Actinomycetota</taxon>
        <taxon>Actinomycetes</taxon>
        <taxon>Propionibacteriales</taxon>
        <taxon>Nocardioidaceae</taxon>
        <taxon>Nocardioides</taxon>
    </lineage>
</organism>
<keyword evidence="1" id="KW-0812">Transmembrane</keyword>
<evidence type="ECO:0000313" key="3">
    <source>
        <dbReference type="Proteomes" id="UP001596135"/>
    </source>
</evidence>
<keyword evidence="3" id="KW-1185">Reference proteome</keyword>
<evidence type="ECO:0000256" key="1">
    <source>
        <dbReference type="SAM" id="Phobius"/>
    </source>
</evidence>
<gene>
    <name evidence="2" type="ORF">ACFPYL_21795</name>
</gene>
<comment type="caution">
    <text evidence="2">The sequence shown here is derived from an EMBL/GenBank/DDBJ whole genome shotgun (WGS) entry which is preliminary data.</text>
</comment>
<keyword evidence="1" id="KW-0472">Membrane</keyword>
<dbReference type="EMBL" id="JBHSRJ010000009">
    <property type="protein sequence ID" value="MFC6045731.1"/>
    <property type="molecule type" value="Genomic_DNA"/>
</dbReference>
<keyword evidence="1" id="KW-1133">Transmembrane helix</keyword>
<accession>A0ABW1LQH4</accession>
<evidence type="ECO:0000313" key="2">
    <source>
        <dbReference type="EMBL" id="MFC6045731.1"/>
    </source>
</evidence>
<protein>
    <recommendedName>
        <fullName evidence="4">MFS transporter</fullName>
    </recommendedName>
</protein>
<sequence>MRRRIARLYRTTRTRLSAGARLLPGVLEEHQGVLGVAALSLGAGINWGLGWALILVSPFLLLAAWGSR</sequence>
<name>A0ABW1LQH4_9ACTN</name>
<dbReference type="Proteomes" id="UP001596135">
    <property type="component" value="Unassembled WGS sequence"/>
</dbReference>